<evidence type="ECO:0000256" key="11">
    <source>
        <dbReference type="ARBA" id="ARBA00023014"/>
    </source>
</evidence>
<keyword evidence="12 15" id="KW-0627">Porphyrin biosynthesis</keyword>
<dbReference type="Gene3D" id="1.10.10.920">
    <property type="match status" value="1"/>
</dbReference>
<dbReference type="InterPro" id="IPR004558">
    <property type="entry name" value="Coprogen_oxidase_HemN"/>
</dbReference>
<feature type="binding site" evidence="17">
    <location>
        <position position="62"/>
    </location>
    <ligand>
        <name>[4Fe-4S] cluster</name>
        <dbReference type="ChEBI" id="CHEBI:49883"/>
        <note>4Fe-4S-S-AdoMet</note>
    </ligand>
</feature>
<keyword evidence="5 15" id="KW-0004">4Fe-4S</keyword>
<feature type="binding site" evidence="16">
    <location>
        <position position="112"/>
    </location>
    <ligand>
        <name>S-adenosyl-L-methionine</name>
        <dbReference type="ChEBI" id="CHEBI:59789"/>
        <label>1</label>
    </ligand>
</feature>
<dbReference type="PANTHER" id="PTHR13932:SF6">
    <property type="entry name" value="OXYGEN-INDEPENDENT COPROPORPHYRINOGEN III OXIDASE"/>
    <property type="match status" value="1"/>
</dbReference>
<dbReference type="SFLD" id="SFLDG01082">
    <property type="entry name" value="B12-binding_domain_containing"/>
    <property type="match status" value="1"/>
</dbReference>
<dbReference type="PANTHER" id="PTHR13932">
    <property type="entry name" value="COPROPORPHYRINIGEN III OXIDASE"/>
    <property type="match status" value="1"/>
</dbReference>
<dbReference type="GO" id="GO:0005737">
    <property type="term" value="C:cytoplasm"/>
    <property type="evidence" value="ECO:0007669"/>
    <property type="project" value="UniProtKB-SubCell"/>
</dbReference>
<dbReference type="SMART" id="SM00729">
    <property type="entry name" value="Elp3"/>
    <property type="match status" value="1"/>
</dbReference>
<evidence type="ECO:0000256" key="5">
    <source>
        <dbReference type="ARBA" id="ARBA00022485"/>
    </source>
</evidence>
<dbReference type="GO" id="GO:0004109">
    <property type="term" value="F:coproporphyrinogen oxidase activity"/>
    <property type="evidence" value="ECO:0007669"/>
    <property type="project" value="InterPro"/>
</dbReference>
<keyword evidence="10 15" id="KW-0408">Iron</keyword>
<reference evidence="20" key="1">
    <citation type="submission" date="2016-10" db="EMBL/GenBank/DDBJ databases">
        <authorList>
            <person name="Varghese N."/>
            <person name="Submissions S."/>
        </authorList>
    </citation>
    <scope>NUCLEOTIDE SEQUENCE [LARGE SCALE GENOMIC DNA]</scope>
    <source>
        <strain evidence="20">8N4</strain>
    </source>
</reference>
<comment type="subcellular location">
    <subcellularLocation>
        <location evidence="1 15">Cytoplasm</location>
    </subcellularLocation>
</comment>
<evidence type="ECO:0000256" key="7">
    <source>
        <dbReference type="ARBA" id="ARBA00022691"/>
    </source>
</evidence>
<feature type="binding site" evidence="16">
    <location>
        <position position="172"/>
    </location>
    <ligand>
        <name>S-adenosyl-L-methionine</name>
        <dbReference type="ChEBI" id="CHEBI:59789"/>
        <label>2</label>
    </ligand>
</feature>
<dbReference type="PROSITE" id="PS51918">
    <property type="entry name" value="RADICAL_SAM"/>
    <property type="match status" value="1"/>
</dbReference>
<dbReference type="Pfam" id="PF06969">
    <property type="entry name" value="HemN_C"/>
    <property type="match status" value="1"/>
</dbReference>
<comment type="catalytic activity">
    <reaction evidence="14 15">
        <text>coproporphyrinogen III + 2 S-adenosyl-L-methionine = protoporphyrinogen IX + 2 5'-deoxyadenosine + 2 L-methionine + 2 CO2</text>
        <dbReference type="Rhea" id="RHEA:15425"/>
        <dbReference type="ChEBI" id="CHEBI:16526"/>
        <dbReference type="ChEBI" id="CHEBI:17319"/>
        <dbReference type="ChEBI" id="CHEBI:57307"/>
        <dbReference type="ChEBI" id="CHEBI:57309"/>
        <dbReference type="ChEBI" id="CHEBI:57844"/>
        <dbReference type="ChEBI" id="CHEBI:59789"/>
        <dbReference type="EC" id="1.3.98.3"/>
    </reaction>
</comment>
<evidence type="ECO:0000256" key="6">
    <source>
        <dbReference type="ARBA" id="ARBA00022490"/>
    </source>
</evidence>
<keyword evidence="7 15" id="KW-0949">S-adenosyl-L-methionine</keyword>
<evidence type="ECO:0000313" key="20">
    <source>
        <dbReference type="Proteomes" id="UP000242515"/>
    </source>
</evidence>
<feature type="binding site" evidence="16">
    <location>
        <position position="243"/>
    </location>
    <ligand>
        <name>S-adenosyl-L-methionine</name>
        <dbReference type="ChEBI" id="CHEBI:59789"/>
        <label>2</label>
    </ligand>
</feature>
<dbReference type="STRING" id="988801.SAMN05216522_109122"/>
<dbReference type="InterPro" id="IPR058240">
    <property type="entry name" value="rSAM_sf"/>
</dbReference>
<evidence type="ECO:0000313" key="19">
    <source>
        <dbReference type="EMBL" id="SEQ98191.1"/>
    </source>
</evidence>
<evidence type="ECO:0000256" key="16">
    <source>
        <dbReference type="PIRSR" id="PIRSR000167-1"/>
    </source>
</evidence>
<dbReference type="InterPro" id="IPR006638">
    <property type="entry name" value="Elp3/MiaA/NifB-like_rSAM"/>
</dbReference>
<feature type="binding site" evidence="17">
    <location>
        <position position="69"/>
    </location>
    <ligand>
        <name>[4Fe-4S] cluster</name>
        <dbReference type="ChEBI" id="CHEBI:49883"/>
        <note>4Fe-4S-S-AdoMet</note>
    </ligand>
</feature>
<dbReference type="Gene3D" id="3.20.20.70">
    <property type="entry name" value="Aldolase class I"/>
    <property type="match status" value="1"/>
</dbReference>
<dbReference type="Proteomes" id="UP000242515">
    <property type="component" value="Unassembled WGS sequence"/>
</dbReference>
<dbReference type="InterPro" id="IPR034505">
    <property type="entry name" value="Coproporphyrinogen-III_oxidase"/>
</dbReference>
<feature type="binding site" evidence="16">
    <location>
        <begin position="68"/>
        <end position="70"/>
    </location>
    <ligand>
        <name>S-adenosyl-L-methionine</name>
        <dbReference type="ChEBI" id="CHEBI:59789"/>
        <label>2</label>
    </ligand>
</feature>
<evidence type="ECO:0000256" key="2">
    <source>
        <dbReference type="ARBA" id="ARBA00004785"/>
    </source>
</evidence>
<feature type="domain" description="Radical SAM core" evidence="18">
    <location>
        <begin position="47"/>
        <end position="283"/>
    </location>
</feature>
<dbReference type="InterPro" id="IPR007197">
    <property type="entry name" value="rSAM"/>
</dbReference>
<dbReference type="RefSeq" id="WP_092677020.1">
    <property type="nucleotide sequence ID" value="NZ_FOGC01000009.1"/>
</dbReference>
<dbReference type="GO" id="GO:0051539">
    <property type="term" value="F:4 iron, 4 sulfur cluster binding"/>
    <property type="evidence" value="ECO:0007669"/>
    <property type="project" value="UniProtKB-KW"/>
</dbReference>
<dbReference type="InterPro" id="IPR010723">
    <property type="entry name" value="HemN_C"/>
</dbReference>
<dbReference type="SFLD" id="SFLDS00029">
    <property type="entry name" value="Radical_SAM"/>
    <property type="match status" value="1"/>
</dbReference>
<evidence type="ECO:0000256" key="8">
    <source>
        <dbReference type="ARBA" id="ARBA00022723"/>
    </source>
</evidence>
<dbReference type="FunFam" id="3.80.30.20:FF:000012">
    <property type="entry name" value="Coproporphyrinogen-III oxidase"/>
    <property type="match status" value="1"/>
</dbReference>
<dbReference type="SUPFAM" id="SSF102114">
    <property type="entry name" value="Radical SAM enzymes"/>
    <property type="match status" value="1"/>
</dbReference>
<accession>A0A1H9KGC0</accession>
<feature type="binding site" evidence="16">
    <location>
        <position position="145"/>
    </location>
    <ligand>
        <name>S-adenosyl-L-methionine</name>
        <dbReference type="ChEBI" id="CHEBI:59789"/>
        <label>1</label>
    </ligand>
</feature>
<evidence type="ECO:0000256" key="15">
    <source>
        <dbReference type="PIRNR" id="PIRNR000167"/>
    </source>
</evidence>
<evidence type="ECO:0000256" key="4">
    <source>
        <dbReference type="ARBA" id="ARBA00011245"/>
    </source>
</evidence>
<dbReference type="EC" id="1.3.98.3" evidence="15"/>
<dbReference type="EMBL" id="FOGC01000009">
    <property type="protein sequence ID" value="SEQ98191.1"/>
    <property type="molecule type" value="Genomic_DNA"/>
</dbReference>
<proteinExistence type="inferred from homology"/>
<dbReference type="FunFam" id="1.10.10.920:FF:000001">
    <property type="entry name" value="Coproporphyrinogen-III oxidase"/>
    <property type="match status" value="1"/>
</dbReference>
<dbReference type="CDD" id="cd01335">
    <property type="entry name" value="Radical_SAM"/>
    <property type="match status" value="1"/>
</dbReference>
<dbReference type="GO" id="GO:0046872">
    <property type="term" value="F:metal ion binding"/>
    <property type="evidence" value="ECO:0007669"/>
    <property type="project" value="UniProtKB-KW"/>
</dbReference>
<gene>
    <name evidence="19" type="ORF">SAMN05216522_109122</name>
</gene>
<dbReference type="AlphaFoldDB" id="A0A1H9KGC0"/>
<dbReference type="InterPro" id="IPR013785">
    <property type="entry name" value="Aldolase_TIM"/>
</dbReference>
<comment type="pathway">
    <text evidence="2 15">Porphyrin-containing compound metabolism; protoporphyrin-IX biosynthesis; protoporphyrinogen-IX from coproporphyrinogen-III (AdoMet route): step 1/1.</text>
</comment>
<keyword evidence="8 15" id="KW-0479">Metal-binding</keyword>
<keyword evidence="20" id="KW-1185">Reference proteome</keyword>
<keyword evidence="9 15" id="KW-0560">Oxidoreductase</keyword>
<organism evidence="19 20">
    <name type="scientific">Rosenbergiella nectarea</name>
    <dbReference type="NCBI Taxonomy" id="988801"/>
    <lineage>
        <taxon>Bacteria</taxon>
        <taxon>Pseudomonadati</taxon>
        <taxon>Pseudomonadota</taxon>
        <taxon>Gammaproteobacteria</taxon>
        <taxon>Enterobacterales</taxon>
        <taxon>Erwiniaceae</taxon>
        <taxon>Rosenbergiella</taxon>
    </lineage>
</organism>
<dbReference type="PIRSF" id="PIRSF000167">
    <property type="entry name" value="HemN"/>
    <property type="match status" value="1"/>
</dbReference>
<evidence type="ECO:0000256" key="12">
    <source>
        <dbReference type="ARBA" id="ARBA00023244"/>
    </source>
</evidence>
<dbReference type="NCBIfam" id="TIGR00538">
    <property type="entry name" value="hemN"/>
    <property type="match status" value="1"/>
</dbReference>
<evidence type="ECO:0000256" key="13">
    <source>
        <dbReference type="ARBA" id="ARBA00024295"/>
    </source>
</evidence>
<evidence type="ECO:0000256" key="10">
    <source>
        <dbReference type="ARBA" id="ARBA00023004"/>
    </source>
</evidence>
<comment type="function">
    <text evidence="13">Involved in the heme biosynthesis. Catalyzes the anaerobic oxidative decarboxylation of propionate groups of rings A and B of coproporphyrinogen III to yield the vinyl groups in protoporphyrinogen IX.</text>
</comment>
<dbReference type="OrthoDB" id="9808022at2"/>
<keyword evidence="11 15" id="KW-0411">Iron-sulfur</keyword>
<protein>
    <recommendedName>
        <fullName evidence="15">Coproporphyrinogen-III oxidase</fullName>
        <ecNumber evidence="15">1.3.98.3</ecNumber>
    </recommendedName>
</protein>
<dbReference type="GO" id="GO:0006782">
    <property type="term" value="P:protoporphyrinogen IX biosynthetic process"/>
    <property type="evidence" value="ECO:0007669"/>
    <property type="project" value="UniProtKB-UniPathway"/>
</dbReference>
<evidence type="ECO:0000256" key="1">
    <source>
        <dbReference type="ARBA" id="ARBA00004496"/>
    </source>
</evidence>
<evidence type="ECO:0000256" key="17">
    <source>
        <dbReference type="PIRSR" id="PIRSR000167-2"/>
    </source>
</evidence>
<dbReference type="Pfam" id="PF04055">
    <property type="entry name" value="Radical_SAM"/>
    <property type="match status" value="1"/>
</dbReference>
<evidence type="ECO:0000259" key="18">
    <source>
        <dbReference type="PROSITE" id="PS51918"/>
    </source>
</evidence>
<feature type="binding site" evidence="17">
    <location>
        <position position="66"/>
    </location>
    <ligand>
        <name>[4Fe-4S] cluster</name>
        <dbReference type="ChEBI" id="CHEBI:49883"/>
        <note>4Fe-4S-S-AdoMet</note>
    </ligand>
</feature>
<evidence type="ECO:0000256" key="14">
    <source>
        <dbReference type="ARBA" id="ARBA00048321"/>
    </source>
</evidence>
<keyword evidence="6 15" id="KW-0963">Cytoplasm</keyword>
<dbReference type="UniPathway" id="UPA00251">
    <property type="reaction ID" value="UER00323"/>
</dbReference>
<evidence type="ECO:0000256" key="9">
    <source>
        <dbReference type="ARBA" id="ARBA00023002"/>
    </source>
</evidence>
<feature type="binding site" evidence="16">
    <location>
        <position position="56"/>
    </location>
    <ligand>
        <name>S-adenosyl-L-methionine</name>
        <dbReference type="ChEBI" id="CHEBI:59789"/>
        <label>1</label>
    </ligand>
</feature>
<feature type="binding site" evidence="16">
    <location>
        <position position="184"/>
    </location>
    <ligand>
        <name>S-adenosyl-L-methionine</name>
        <dbReference type="ChEBI" id="CHEBI:59789"/>
        <label>2</label>
    </ligand>
</feature>
<feature type="binding site" evidence="16">
    <location>
        <position position="329"/>
    </location>
    <ligand>
        <name>S-adenosyl-L-methionine</name>
        <dbReference type="ChEBI" id="CHEBI:59789"/>
        <label>1</label>
    </ligand>
</feature>
<dbReference type="GO" id="GO:0051989">
    <property type="term" value="F:coproporphyrinogen dehydrogenase activity"/>
    <property type="evidence" value="ECO:0007669"/>
    <property type="project" value="UniProtKB-EC"/>
</dbReference>
<dbReference type="SFLD" id="SFLDG01065">
    <property type="entry name" value="anaerobic_coproporphyrinogen-I"/>
    <property type="match status" value="1"/>
</dbReference>
<name>A0A1H9KGC0_9GAMM</name>
<comment type="cofactor">
    <cofactor evidence="15 17">
        <name>[4Fe-4S] cluster</name>
        <dbReference type="ChEBI" id="CHEBI:49883"/>
    </cofactor>
    <text evidence="15 17">Binds 1 [4Fe-4S] cluster. The cluster is coordinated with 3 cysteines and an exchangeable S-adenosyl-L-methionine.</text>
</comment>
<sequence>MLLQDVEWDQALIEKYNSSSPRYTSYPTALEFSPRFSEEDFREAAQRYPTRPLSLYLHIPFCHQLCYFCGCNKVVTRHSEKAERYLQQLINEIRTRATLFSLRPLTQIHFGGGTPTFLSDAQLAEVMRVITEVFTVDNSAEISLELDPRQFPLERLAALRRIGFNRLSMGVQDFDPVVQQRVNREQDEAQIVELITAMKRLGFTSTNIDLIYGLPQQTAESFAHTIDRVLTLRPDRMSVFNYAHMPELFAAQRKIKSDELPSAAQKLRILQQTIMQLQAGGYQFIGMDHFALPEDELARAQRAGSLQRNFQGYTTQSQTDLLGVGVSAISMVGDTYSQNEKTLTGWASRLAEKGSAIVRGLTLSAEDCLRRDIITTLMCQFSIEISQVEARISQPFDDYFAEELRLLAPMQDDGLLRITPERIQVTAKGRLLVRHICLCFDQYSRARAAQQAFSRVI</sequence>
<comment type="subunit">
    <text evidence="4">Monomer.</text>
</comment>
<comment type="similarity">
    <text evidence="3 15">Belongs to the anaerobic coproporphyrinogen-III oxidase family.</text>
</comment>
<feature type="binding site" evidence="16">
    <location>
        <position position="209"/>
    </location>
    <ligand>
        <name>S-adenosyl-L-methionine</name>
        <dbReference type="ChEBI" id="CHEBI:59789"/>
        <label>2</label>
    </ligand>
</feature>
<feature type="binding site" evidence="16">
    <location>
        <begin position="113"/>
        <end position="114"/>
    </location>
    <ligand>
        <name>S-adenosyl-L-methionine</name>
        <dbReference type="ChEBI" id="CHEBI:59789"/>
        <label>2</label>
    </ligand>
</feature>
<evidence type="ECO:0000256" key="3">
    <source>
        <dbReference type="ARBA" id="ARBA00005493"/>
    </source>
</evidence>